<sequence length="576" mass="65021">MTEQDGEIFCKMKHNRSLQLNEACLKLTLEDKADQVYSVFAQSVECEGCDPWYFGNVESGKGTELVVNTSYGTWVGIQDANNKNVCNVTYHFTEFGVYKLGFNHTDCSPIQVLIQPPNPFLPLLWAFFLLLGIQALLPFVTQKNLRRVKRLLTRREDPLLEDLGSPEHHTPSSSFSIQASPKGKERLNSLDTFRGIAIVLMIFVNYGGGDYWFFKHSRWNGLTVADLPFPWFMWIMGVSLVLSLKSQLMKSFSRKQIFIRILRRSTILFLLGLILNARSTNRLTDMRLLRIPGVLQRFSIVYFLVATQELFLFKLPDVSQQGLARLGRNCCHIIRGLFFALCITSHLLITFHLPVPSCPRGYLGPGGMHDGGGFWNCTGGAIGYVDRLVFGESHIYQHATPKSLYNTNIPFDPEGLVGTLNSIVLVYLGVVAGLIVVTHPVARLHILMWLILGFLTGMVGLGLCEASQNGGVIPLNKNLWSLSYTLVTAGTSFFILALLHWIVDIQQWWRGAPFSHVGMNAILLYVGHELLEKTFPVQFGPLPESHLARLFMNLWGTIFWILVAVWLHSHRFFLAL</sequence>
<keyword evidence="4" id="KW-1185">Reference proteome</keyword>
<feature type="transmembrane region" description="Helical" evidence="1">
    <location>
        <begin position="295"/>
        <end position="313"/>
    </location>
</feature>
<organism evidence="3">
    <name type="scientific">Darwinula stevensoni</name>
    <dbReference type="NCBI Taxonomy" id="69355"/>
    <lineage>
        <taxon>Eukaryota</taxon>
        <taxon>Metazoa</taxon>
        <taxon>Ecdysozoa</taxon>
        <taxon>Arthropoda</taxon>
        <taxon>Crustacea</taxon>
        <taxon>Oligostraca</taxon>
        <taxon>Ostracoda</taxon>
        <taxon>Podocopa</taxon>
        <taxon>Podocopida</taxon>
        <taxon>Darwinulocopina</taxon>
        <taxon>Darwinuloidea</taxon>
        <taxon>Darwinulidae</taxon>
        <taxon>Darwinula</taxon>
    </lineage>
</organism>
<gene>
    <name evidence="3" type="ORF">DSTB1V02_LOCUS9307</name>
</gene>
<feature type="transmembrane region" description="Helical" evidence="1">
    <location>
        <begin position="508"/>
        <end position="527"/>
    </location>
</feature>
<feature type="transmembrane region" description="Helical" evidence="1">
    <location>
        <begin position="483"/>
        <end position="503"/>
    </location>
</feature>
<feature type="transmembrane region" description="Helical" evidence="1">
    <location>
        <begin position="444"/>
        <end position="463"/>
    </location>
</feature>
<evidence type="ECO:0000313" key="4">
    <source>
        <dbReference type="Proteomes" id="UP000677054"/>
    </source>
</evidence>
<feature type="transmembrane region" description="Helical" evidence="1">
    <location>
        <begin position="192"/>
        <end position="209"/>
    </location>
</feature>
<feature type="transmembrane region" description="Helical" evidence="1">
    <location>
        <begin position="547"/>
        <end position="567"/>
    </location>
</feature>
<feature type="transmembrane region" description="Helical" evidence="1">
    <location>
        <begin position="416"/>
        <end position="437"/>
    </location>
</feature>
<evidence type="ECO:0000259" key="2">
    <source>
        <dbReference type="Pfam" id="PF07786"/>
    </source>
</evidence>
<feature type="transmembrane region" description="Helical" evidence="1">
    <location>
        <begin position="333"/>
        <end position="353"/>
    </location>
</feature>
<feature type="domain" description="Heparan-alpha-glucosaminide N-acetyltransferase catalytic" evidence="2">
    <location>
        <begin position="186"/>
        <end position="281"/>
    </location>
</feature>
<name>A0A7R9A8N8_9CRUS</name>
<accession>A0A7R9A8N8</accession>
<dbReference type="PANTHER" id="PTHR31061:SF24">
    <property type="entry name" value="LD22376P"/>
    <property type="match status" value="1"/>
</dbReference>
<proteinExistence type="predicted"/>
<evidence type="ECO:0000256" key="1">
    <source>
        <dbReference type="SAM" id="Phobius"/>
    </source>
</evidence>
<dbReference type="AlphaFoldDB" id="A0A7R9A8N8"/>
<feature type="transmembrane region" description="Helical" evidence="1">
    <location>
        <begin position="257"/>
        <end position="275"/>
    </location>
</feature>
<keyword evidence="1" id="KW-0472">Membrane</keyword>
<evidence type="ECO:0000313" key="3">
    <source>
        <dbReference type="EMBL" id="CAD7249512.1"/>
    </source>
</evidence>
<keyword evidence="1" id="KW-0812">Transmembrane</keyword>
<dbReference type="OrthoDB" id="2149840at2759"/>
<dbReference type="InterPro" id="IPR012429">
    <property type="entry name" value="HGSNAT_cat"/>
</dbReference>
<keyword evidence="1" id="KW-1133">Transmembrane helix</keyword>
<feature type="transmembrane region" description="Helical" evidence="1">
    <location>
        <begin position="120"/>
        <end position="140"/>
    </location>
</feature>
<dbReference type="EMBL" id="LR901851">
    <property type="protein sequence ID" value="CAD7249512.1"/>
    <property type="molecule type" value="Genomic_DNA"/>
</dbReference>
<protein>
    <recommendedName>
        <fullName evidence="2">Heparan-alpha-glucosaminide N-acetyltransferase catalytic domain-containing protein</fullName>
    </recommendedName>
</protein>
<dbReference type="EMBL" id="CAJPEV010002334">
    <property type="protein sequence ID" value="CAG0896559.1"/>
    <property type="molecule type" value="Genomic_DNA"/>
</dbReference>
<dbReference type="PANTHER" id="PTHR31061">
    <property type="entry name" value="LD22376P"/>
    <property type="match status" value="1"/>
</dbReference>
<dbReference type="Pfam" id="PF07786">
    <property type="entry name" value="HGSNAT_cat"/>
    <property type="match status" value="1"/>
</dbReference>
<feature type="transmembrane region" description="Helical" evidence="1">
    <location>
        <begin position="229"/>
        <end position="245"/>
    </location>
</feature>
<dbReference type="Proteomes" id="UP000677054">
    <property type="component" value="Unassembled WGS sequence"/>
</dbReference>
<reference evidence="3" key="1">
    <citation type="submission" date="2020-11" db="EMBL/GenBank/DDBJ databases">
        <authorList>
            <person name="Tran Van P."/>
        </authorList>
    </citation>
    <scope>NUCLEOTIDE SEQUENCE</scope>
</reference>